<proteinExistence type="inferred from homology"/>
<dbReference type="HAMAP" id="MF_00795">
    <property type="entry name" value="CutC"/>
    <property type="match status" value="1"/>
</dbReference>
<sequence length="271" mass="28429">MGVGRRAAWLPGRAVVPGILTAMRIEISVESSDGVRVAEEAGADRVELCSGLTDGGLTPSAGLMEVAVARTVRTQVHVLIRPRPGDFRYSADELAVMMRDIRVAREAGADGIVVGALDASGNLDPVCAAFLEEAEGLETTLHRAIDVCASSQRALDQAIEFGFTRVLTSGREHSVLDGAGLIKELVRQADGAIQVMACGGVRASLAPRIIQATEVDDLHAAVRTAVPGAAQSAALFAGVGVPEGYDRWDADPGEVKVLCDIARSHNSRARK</sequence>
<evidence type="ECO:0000256" key="2">
    <source>
        <dbReference type="HAMAP-Rule" id="MF_00795"/>
    </source>
</evidence>
<dbReference type="SUPFAM" id="SSF110395">
    <property type="entry name" value="CutC-like"/>
    <property type="match status" value="1"/>
</dbReference>
<dbReference type="GO" id="GO:0005737">
    <property type="term" value="C:cytoplasm"/>
    <property type="evidence" value="ECO:0007669"/>
    <property type="project" value="UniProtKB-SubCell"/>
</dbReference>
<gene>
    <name evidence="2" type="primary">cutC</name>
    <name evidence="3" type="ORF">DFR70_101573</name>
</gene>
<dbReference type="AlphaFoldDB" id="A0A318K9C3"/>
<evidence type="ECO:0000313" key="4">
    <source>
        <dbReference type="Proteomes" id="UP000247569"/>
    </source>
</evidence>
<dbReference type="GO" id="GO:0005507">
    <property type="term" value="F:copper ion binding"/>
    <property type="evidence" value="ECO:0007669"/>
    <property type="project" value="TreeGrafter"/>
</dbReference>
<dbReference type="InterPro" id="IPR005627">
    <property type="entry name" value="CutC-like"/>
</dbReference>
<organism evidence="3 4">
    <name type="scientific">Nocardia tenerifensis</name>
    <dbReference type="NCBI Taxonomy" id="228006"/>
    <lineage>
        <taxon>Bacteria</taxon>
        <taxon>Bacillati</taxon>
        <taxon>Actinomycetota</taxon>
        <taxon>Actinomycetes</taxon>
        <taxon>Mycobacteriales</taxon>
        <taxon>Nocardiaceae</taxon>
        <taxon>Nocardia</taxon>
    </lineage>
</organism>
<evidence type="ECO:0000313" key="3">
    <source>
        <dbReference type="EMBL" id="PXX71151.1"/>
    </source>
</evidence>
<dbReference type="Pfam" id="PF03932">
    <property type="entry name" value="CutC"/>
    <property type="match status" value="1"/>
</dbReference>
<keyword evidence="2" id="KW-0963">Cytoplasm</keyword>
<accession>A0A318K9C3</accession>
<dbReference type="Gene3D" id="3.20.20.380">
    <property type="entry name" value="Copper homeostasis (CutC) domain"/>
    <property type="match status" value="1"/>
</dbReference>
<protein>
    <recommendedName>
        <fullName evidence="2">PF03932 family protein CutC</fullName>
    </recommendedName>
</protein>
<dbReference type="EMBL" id="QJKF01000001">
    <property type="protein sequence ID" value="PXX71151.1"/>
    <property type="molecule type" value="Genomic_DNA"/>
</dbReference>
<reference evidence="3 4" key="1">
    <citation type="submission" date="2018-05" db="EMBL/GenBank/DDBJ databases">
        <title>Genomic Encyclopedia of Type Strains, Phase IV (KMG-IV): sequencing the most valuable type-strain genomes for metagenomic binning, comparative biology and taxonomic classification.</title>
        <authorList>
            <person name="Goeker M."/>
        </authorList>
    </citation>
    <scope>NUCLEOTIDE SEQUENCE [LARGE SCALE GENOMIC DNA]</scope>
    <source>
        <strain evidence="3 4">DSM 44704</strain>
    </source>
</reference>
<comment type="similarity">
    <text evidence="1 2">Belongs to the CutC family.</text>
</comment>
<evidence type="ECO:0000256" key="1">
    <source>
        <dbReference type="ARBA" id="ARBA00007768"/>
    </source>
</evidence>
<comment type="subcellular location">
    <subcellularLocation>
        <location evidence="2">Cytoplasm</location>
    </subcellularLocation>
</comment>
<comment type="caution">
    <text evidence="2">Once thought to be involved in copper homeostasis, experiments in E.coli have shown this is not the case.</text>
</comment>
<dbReference type="PANTHER" id="PTHR12598:SF0">
    <property type="entry name" value="COPPER HOMEOSTASIS PROTEIN CUTC HOMOLOG"/>
    <property type="match status" value="1"/>
</dbReference>
<dbReference type="PANTHER" id="PTHR12598">
    <property type="entry name" value="COPPER HOMEOSTASIS PROTEIN CUTC"/>
    <property type="match status" value="1"/>
</dbReference>
<comment type="caution">
    <text evidence="3">The sequence shown here is derived from an EMBL/GenBank/DDBJ whole genome shotgun (WGS) entry which is preliminary data.</text>
</comment>
<keyword evidence="4" id="KW-1185">Reference proteome</keyword>
<dbReference type="InterPro" id="IPR036822">
    <property type="entry name" value="CutC-like_dom_sf"/>
</dbReference>
<name>A0A318K9C3_9NOCA</name>
<dbReference type="Proteomes" id="UP000247569">
    <property type="component" value="Unassembled WGS sequence"/>
</dbReference>